<name>A0A0C9T274_PLICR</name>
<proteinExistence type="predicted"/>
<keyword evidence="2" id="KW-1185">Reference proteome</keyword>
<protein>
    <submittedName>
        <fullName evidence="1">Uncharacterized protein</fullName>
    </submittedName>
</protein>
<gene>
    <name evidence="1" type="ORF">PLICRDRAFT_450518</name>
</gene>
<evidence type="ECO:0000313" key="1">
    <source>
        <dbReference type="EMBL" id="KII83339.1"/>
    </source>
</evidence>
<dbReference type="Proteomes" id="UP000053263">
    <property type="component" value="Unassembled WGS sequence"/>
</dbReference>
<dbReference type="AlphaFoldDB" id="A0A0C9T274"/>
<dbReference type="EMBL" id="KN832578">
    <property type="protein sequence ID" value="KII83339.1"/>
    <property type="molecule type" value="Genomic_DNA"/>
</dbReference>
<accession>A0A0C9T274</accession>
<organism evidence="1 2">
    <name type="scientific">Plicaturopsis crispa FD-325 SS-3</name>
    <dbReference type="NCBI Taxonomy" id="944288"/>
    <lineage>
        <taxon>Eukaryota</taxon>
        <taxon>Fungi</taxon>
        <taxon>Dikarya</taxon>
        <taxon>Basidiomycota</taxon>
        <taxon>Agaricomycotina</taxon>
        <taxon>Agaricomycetes</taxon>
        <taxon>Agaricomycetidae</taxon>
        <taxon>Amylocorticiales</taxon>
        <taxon>Amylocorticiaceae</taxon>
        <taxon>Plicatura</taxon>
        <taxon>Plicaturopsis crispa</taxon>
    </lineage>
</organism>
<evidence type="ECO:0000313" key="2">
    <source>
        <dbReference type="Proteomes" id="UP000053263"/>
    </source>
</evidence>
<dbReference type="HOGENOM" id="CLU_2347599_0_0_1"/>
<reference evidence="1 2" key="1">
    <citation type="submission" date="2014-06" db="EMBL/GenBank/DDBJ databases">
        <title>Evolutionary Origins and Diversification of the Mycorrhizal Mutualists.</title>
        <authorList>
            <consortium name="DOE Joint Genome Institute"/>
            <consortium name="Mycorrhizal Genomics Consortium"/>
            <person name="Kohler A."/>
            <person name="Kuo A."/>
            <person name="Nagy L.G."/>
            <person name="Floudas D."/>
            <person name="Copeland A."/>
            <person name="Barry K.W."/>
            <person name="Cichocki N."/>
            <person name="Veneault-Fourrey C."/>
            <person name="LaButti K."/>
            <person name="Lindquist E.A."/>
            <person name="Lipzen A."/>
            <person name="Lundell T."/>
            <person name="Morin E."/>
            <person name="Murat C."/>
            <person name="Riley R."/>
            <person name="Ohm R."/>
            <person name="Sun H."/>
            <person name="Tunlid A."/>
            <person name="Henrissat B."/>
            <person name="Grigoriev I.V."/>
            <person name="Hibbett D.S."/>
            <person name="Martin F."/>
        </authorList>
    </citation>
    <scope>NUCLEOTIDE SEQUENCE [LARGE SCALE GENOMIC DNA]</scope>
    <source>
        <strain evidence="1 2">FD-325 SS-3</strain>
    </source>
</reference>
<sequence length="97" mass="11117">MVKRCTIFHETWCVPIVCATLTLALLSSPLAMFQVVESRRRLRNCFHINSILAWMQPRFSAYDVSTSQHRSESGLCVLRSATTRGWKVELIPSLMMT</sequence>